<keyword evidence="2" id="KW-1185">Reference proteome</keyword>
<comment type="caution">
    <text evidence="1">The sequence shown here is derived from an EMBL/GenBank/DDBJ whole genome shotgun (WGS) entry which is preliminary data.</text>
</comment>
<protein>
    <submittedName>
        <fullName evidence="1">Prepilin-type N-terminal cleavage/methylation domain-containing protein</fullName>
    </submittedName>
</protein>
<evidence type="ECO:0000313" key="2">
    <source>
        <dbReference type="Proteomes" id="UP000004277"/>
    </source>
</evidence>
<accession>A0ACD3SNP0</accession>
<dbReference type="EMBL" id="AKCV02000017">
    <property type="protein sequence ID" value="TMS57795.1"/>
    <property type="molecule type" value="Genomic_DNA"/>
</dbReference>
<evidence type="ECO:0000313" key="1">
    <source>
        <dbReference type="EMBL" id="TMS57795.1"/>
    </source>
</evidence>
<gene>
    <name evidence="1" type="ORF">MW7_009950</name>
</gene>
<name>A0ACD3SNP0_9BURK</name>
<sequence>MRARHTGLNTGLNTGFTLIELLVAITLLAVIAVLSWRGLDSLMRGRDAIVSEEARLRALNRTFSQLDSDCAALADAQALQRSPVLLEPNRLVLIRDRREPQQPAQWQVVTYALDTGRVIRTASAPLPDTTQLAAALQAGATVTGPTAATSVALVEDATQLSARAWIEPGGWVARSTAVDAALQPPPAVAGQTPATPVIRAVELSLDVATGGSTPQRYAKTCLTGR</sequence>
<dbReference type="Proteomes" id="UP000004277">
    <property type="component" value="Unassembled WGS sequence"/>
</dbReference>
<reference evidence="1" key="1">
    <citation type="submission" date="2019-05" db="EMBL/GenBank/DDBJ databases">
        <title>Revised genome assembly of Burkholderiaceae (previously Ralstonia) sp. PBA.</title>
        <authorList>
            <person name="Gan H.M."/>
        </authorList>
    </citation>
    <scope>NUCLEOTIDE SEQUENCE</scope>
    <source>
        <strain evidence="1">PBA</strain>
    </source>
</reference>
<organism evidence="1 2">
    <name type="scientific">Imbroritus primus</name>
    <dbReference type="NCBI Taxonomy" id="3058603"/>
    <lineage>
        <taxon>Bacteria</taxon>
        <taxon>Pseudomonadati</taxon>
        <taxon>Pseudomonadota</taxon>
        <taxon>Betaproteobacteria</taxon>
        <taxon>Burkholderiales</taxon>
        <taxon>Burkholderiaceae</taxon>
        <taxon>Imbroritus</taxon>
    </lineage>
</organism>
<proteinExistence type="predicted"/>